<dbReference type="InterPro" id="IPR026899">
    <property type="entry name" value="FKS1-like_dom1"/>
</dbReference>
<keyword evidence="3" id="KW-1133">Transmembrane helix</keyword>
<proteinExistence type="predicted"/>
<dbReference type="Gene3D" id="1.25.40.270">
    <property type="entry name" value="Vacuolar protein sorting-associated protein vta1"/>
    <property type="match status" value="1"/>
</dbReference>
<comment type="caution">
    <text evidence="5">The sequence shown here is derived from an EMBL/GenBank/DDBJ whole genome shotgun (WGS) entry which is preliminary data.</text>
</comment>
<comment type="subcellular location">
    <subcellularLocation>
        <location evidence="1">Endomembrane system</location>
    </subcellularLocation>
</comment>
<evidence type="ECO:0000256" key="2">
    <source>
        <dbReference type="ARBA" id="ARBA00023136"/>
    </source>
</evidence>
<protein>
    <recommendedName>
        <fullName evidence="4">1,3-beta-glucan synthase component FKS1-like domain-containing protein</fullName>
    </recommendedName>
</protein>
<feature type="transmembrane region" description="Helical" evidence="3">
    <location>
        <begin position="750"/>
        <end position="774"/>
    </location>
</feature>
<evidence type="ECO:0000313" key="5">
    <source>
        <dbReference type="EMBL" id="KAG6510218.1"/>
    </source>
</evidence>
<evidence type="ECO:0000256" key="1">
    <source>
        <dbReference type="ARBA" id="ARBA00004308"/>
    </source>
</evidence>
<organism evidence="5 6">
    <name type="scientific">Zingiber officinale</name>
    <name type="common">Ginger</name>
    <name type="synonym">Amomum zingiber</name>
    <dbReference type="NCBI Taxonomy" id="94328"/>
    <lineage>
        <taxon>Eukaryota</taxon>
        <taxon>Viridiplantae</taxon>
        <taxon>Streptophyta</taxon>
        <taxon>Embryophyta</taxon>
        <taxon>Tracheophyta</taxon>
        <taxon>Spermatophyta</taxon>
        <taxon>Magnoliopsida</taxon>
        <taxon>Liliopsida</taxon>
        <taxon>Zingiberales</taxon>
        <taxon>Zingiberaceae</taxon>
        <taxon>Zingiber</taxon>
    </lineage>
</organism>
<dbReference type="Pfam" id="PF14288">
    <property type="entry name" value="FKS1_dom1"/>
    <property type="match status" value="2"/>
</dbReference>
<dbReference type="GO" id="GO:0012505">
    <property type="term" value="C:endomembrane system"/>
    <property type="evidence" value="ECO:0007669"/>
    <property type="project" value="UniProtKB-SubCell"/>
</dbReference>
<gene>
    <name evidence="5" type="ORF">ZIOFF_028227</name>
</gene>
<accession>A0A8J5GRQ7</accession>
<name>A0A8J5GRQ7_ZINOF</name>
<keyword evidence="6" id="KW-1185">Reference proteome</keyword>
<feature type="transmembrane region" description="Helical" evidence="3">
    <location>
        <begin position="689"/>
        <end position="711"/>
    </location>
</feature>
<evidence type="ECO:0000259" key="4">
    <source>
        <dbReference type="SMART" id="SM01205"/>
    </source>
</evidence>
<dbReference type="AlphaFoldDB" id="A0A8J5GRQ7"/>
<dbReference type="Proteomes" id="UP000734854">
    <property type="component" value="Unassembled WGS sequence"/>
</dbReference>
<dbReference type="SMART" id="SM01205">
    <property type="entry name" value="FKS1_dom1"/>
    <property type="match status" value="1"/>
</dbReference>
<dbReference type="PANTHER" id="PTHR12741">
    <property type="entry name" value="LYST-INTERACTING PROTEIN LIP5 DOPAMINE RESPONSIVE PROTEIN DRG-1"/>
    <property type="match status" value="1"/>
</dbReference>
<dbReference type="InterPro" id="IPR023175">
    <property type="entry name" value="Vta1/CALS_N_sf"/>
</dbReference>
<feature type="domain" description="1,3-beta-glucan synthase component FKS1-like" evidence="4">
    <location>
        <begin position="433"/>
        <end position="618"/>
    </location>
</feature>
<dbReference type="PANTHER" id="PTHR12741:SF47">
    <property type="entry name" value="CALLOSE SYNTHASE 9"/>
    <property type="match status" value="1"/>
</dbReference>
<reference evidence="5 6" key="1">
    <citation type="submission" date="2020-08" db="EMBL/GenBank/DDBJ databases">
        <title>Plant Genome Project.</title>
        <authorList>
            <person name="Zhang R.-G."/>
        </authorList>
    </citation>
    <scope>NUCLEOTIDE SEQUENCE [LARGE SCALE GENOMIC DNA]</scope>
    <source>
        <tissue evidence="5">Rhizome</tissue>
    </source>
</reference>
<dbReference type="GO" id="GO:0005886">
    <property type="term" value="C:plasma membrane"/>
    <property type="evidence" value="ECO:0007669"/>
    <property type="project" value="TreeGrafter"/>
</dbReference>
<dbReference type="GO" id="GO:0046527">
    <property type="term" value="F:glucosyltransferase activity"/>
    <property type="evidence" value="ECO:0007669"/>
    <property type="project" value="TreeGrafter"/>
</dbReference>
<evidence type="ECO:0000313" key="6">
    <source>
        <dbReference type="Proteomes" id="UP000734854"/>
    </source>
</evidence>
<keyword evidence="3" id="KW-0812">Transmembrane</keyword>
<dbReference type="EMBL" id="JACMSC010000008">
    <property type="protein sequence ID" value="KAG6510218.1"/>
    <property type="molecule type" value="Genomic_DNA"/>
</dbReference>
<evidence type="ECO:0000256" key="3">
    <source>
        <dbReference type="SAM" id="Phobius"/>
    </source>
</evidence>
<feature type="transmembrane region" description="Helical" evidence="3">
    <location>
        <begin position="786"/>
        <end position="807"/>
    </location>
</feature>
<keyword evidence="2 3" id="KW-0472">Membrane</keyword>
<sequence>MVDLGDAMVAVGAIMMMAKDHDGDGGARVAAFLPLYVVVLGSPTEMRTPETNWERLVRAALRLERLGVVVSEQQPVSGVAGNVPSSLTNNTHIDEILRAADEIEDEDPNIARILCEHAYSLAQNLDPNSEGRGVLQFKTGLMSVIKQKLAKRDGRTIDRSQDIARLQEFYKHYREKNKVDELREDEMKMRESGVFSGNLGDYTVSLIAYALKCSGQCTDKENLVEMLYCEPNWFDRLERKTLKRKKVFATLRVLGTVLEELTREMAPDAVQNLISEEMKRVMEKDAAMTEDVIPYNIIPLDTQSITNAIVNLPEASYYGDKVKAAILSLKYYANLPKLPSDFSLPATRSADVLDLLHYVFGFQKDNVSNQREHIVHLLANEQSRFGCVLGSEPKIDETAVTSVFKKSLENYTKWCNYLPLQPVWNNMENLSREKKLLYVSLYFLIWGEAANIRFLPECLCYIFHHMARELEEILRQPIAQSAKSCISPDGVSFLSQLIFPLYDVIAAGDAFGHVAGLGRCIWAWGGEMATMVEGEMAAAKVLIPGVAATKGGELPPKAPHLLEAVRLIPASRLHPPALGAEAANNDNGRAPHSAWRNYDDFNEFFWSLRCFQLGWPWMLSSPFFTKPSKNTMGLTIIAFNNGVNSTTIKQVLSLGPTYVVMKFIESVLDILMMYGAFSTSRRSAVTRIFGRFLWFSVASFAVCYFYISLFLQIKPLVSPTKTIVNFRDLQYSWHDLMSRNNHNALTILSLWAPVFANKLICILCSSFLLQIAAFEHHYGKNKSYPVLVGFLMNHFLADLLTMLMNYFRYLTDVYRGVKT</sequence>